<dbReference type="OrthoDB" id="3158924at2759"/>
<evidence type="ECO:0000313" key="4">
    <source>
        <dbReference type="Proteomes" id="UP000765509"/>
    </source>
</evidence>
<evidence type="ECO:0000313" key="3">
    <source>
        <dbReference type="EMBL" id="MBW0535201.1"/>
    </source>
</evidence>
<sequence length="400" mass="46017">MWQKDVAEYCKTYEIFQKTNKSTGKRLGEMIKIQEPRRPWEIFCMDWVTGLPTRGDRSYNACLVIVDRLSNTQIFFPCHKDDKAMDKALLIWNRVVLCTGIFTNIISDREPKLTSELWINLQKLFGAKLNFFKAYHPQTDGLAERMIQTLEDMVRRLCAYGLDLKYCDGFTHHWCTLLPSLELAYKTSIYASTNQTLAIIEEGWNPRLPQYSLRKDLVEKHPTDASFKGIIEKARGHAAGFMEDSFAYAKDKLDKSHNTPDFKVGDLVLLSTTNFNKIKGCKKLKDSFAGTFAIKALHGENAVQVELSEELSNKHPKFPVSLIKLYKSADSERFTLRKKASQNIPLVESSGAKKITKVLKERKLRTKEVREYLVRYSDPNCEDEWLAEKDIPEATKFSEG</sequence>
<protein>
    <recommendedName>
        <fullName evidence="2">Integrase catalytic domain-containing protein</fullName>
    </recommendedName>
</protein>
<evidence type="ECO:0000259" key="2">
    <source>
        <dbReference type="PROSITE" id="PS50994"/>
    </source>
</evidence>
<dbReference type="EMBL" id="AVOT02040052">
    <property type="protein sequence ID" value="MBW0535201.1"/>
    <property type="molecule type" value="Genomic_DNA"/>
</dbReference>
<dbReference type="Proteomes" id="UP000765509">
    <property type="component" value="Unassembled WGS sequence"/>
</dbReference>
<dbReference type="PANTHER" id="PTHR37984:SF5">
    <property type="entry name" value="PROTEIN NYNRIN-LIKE"/>
    <property type="match status" value="1"/>
</dbReference>
<keyword evidence="4" id="KW-1185">Reference proteome</keyword>
<organism evidence="3 4">
    <name type="scientific">Austropuccinia psidii MF-1</name>
    <dbReference type="NCBI Taxonomy" id="1389203"/>
    <lineage>
        <taxon>Eukaryota</taxon>
        <taxon>Fungi</taxon>
        <taxon>Dikarya</taxon>
        <taxon>Basidiomycota</taxon>
        <taxon>Pucciniomycotina</taxon>
        <taxon>Pucciniomycetes</taxon>
        <taxon>Pucciniales</taxon>
        <taxon>Sphaerophragmiaceae</taxon>
        <taxon>Austropuccinia</taxon>
    </lineage>
</organism>
<name>A0A9Q3F7H5_9BASI</name>
<dbReference type="GO" id="GO:0015074">
    <property type="term" value="P:DNA integration"/>
    <property type="evidence" value="ECO:0007669"/>
    <property type="project" value="InterPro"/>
</dbReference>
<dbReference type="Pfam" id="PF24626">
    <property type="entry name" value="SH3_Tf2-1"/>
    <property type="match status" value="1"/>
</dbReference>
<dbReference type="InterPro" id="IPR012337">
    <property type="entry name" value="RNaseH-like_sf"/>
</dbReference>
<dbReference type="InterPro" id="IPR056924">
    <property type="entry name" value="SH3_Tf2-1"/>
</dbReference>
<dbReference type="InterPro" id="IPR036397">
    <property type="entry name" value="RNaseH_sf"/>
</dbReference>
<dbReference type="Gene3D" id="3.30.420.10">
    <property type="entry name" value="Ribonuclease H-like superfamily/Ribonuclease H"/>
    <property type="match status" value="1"/>
</dbReference>
<dbReference type="InterPro" id="IPR050951">
    <property type="entry name" value="Retrovirus_Pol_polyprotein"/>
</dbReference>
<gene>
    <name evidence="3" type="ORF">O181_074916</name>
</gene>
<reference evidence="3" key="1">
    <citation type="submission" date="2021-03" db="EMBL/GenBank/DDBJ databases">
        <title>Draft genome sequence of rust myrtle Austropuccinia psidii MF-1, a brazilian biotype.</title>
        <authorList>
            <person name="Quecine M.C."/>
            <person name="Pachon D.M.R."/>
            <person name="Bonatelli M.L."/>
            <person name="Correr F.H."/>
            <person name="Franceschini L.M."/>
            <person name="Leite T.F."/>
            <person name="Margarido G.R.A."/>
            <person name="Almeida C.A."/>
            <person name="Ferrarezi J.A."/>
            <person name="Labate C.A."/>
        </authorList>
    </citation>
    <scope>NUCLEOTIDE SEQUENCE</scope>
    <source>
        <strain evidence="3">MF-1</strain>
    </source>
</reference>
<dbReference type="PANTHER" id="PTHR37984">
    <property type="entry name" value="PROTEIN CBG26694"/>
    <property type="match status" value="1"/>
</dbReference>
<dbReference type="SUPFAM" id="SSF53098">
    <property type="entry name" value="Ribonuclease H-like"/>
    <property type="match status" value="1"/>
</dbReference>
<dbReference type="AlphaFoldDB" id="A0A9Q3F7H5"/>
<evidence type="ECO:0000256" key="1">
    <source>
        <dbReference type="ARBA" id="ARBA00022884"/>
    </source>
</evidence>
<feature type="domain" description="Integrase catalytic" evidence="2">
    <location>
        <begin position="35"/>
        <end position="230"/>
    </location>
</feature>
<comment type="caution">
    <text evidence="3">The sequence shown here is derived from an EMBL/GenBank/DDBJ whole genome shotgun (WGS) entry which is preliminary data.</text>
</comment>
<accession>A0A9Q3F7H5</accession>
<dbReference type="PROSITE" id="PS50994">
    <property type="entry name" value="INTEGRASE"/>
    <property type="match status" value="1"/>
</dbReference>
<keyword evidence="1" id="KW-0694">RNA-binding</keyword>
<dbReference type="GO" id="GO:0003723">
    <property type="term" value="F:RNA binding"/>
    <property type="evidence" value="ECO:0007669"/>
    <property type="project" value="UniProtKB-KW"/>
</dbReference>
<proteinExistence type="predicted"/>
<dbReference type="InterPro" id="IPR001584">
    <property type="entry name" value="Integrase_cat-core"/>
</dbReference>
<dbReference type="GO" id="GO:0005634">
    <property type="term" value="C:nucleus"/>
    <property type="evidence" value="ECO:0007669"/>
    <property type="project" value="UniProtKB-ARBA"/>
</dbReference>